<keyword evidence="4" id="KW-0472">Membrane</keyword>
<evidence type="ECO:0000313" key="6">
    <source>
        <dbReference type="Proteomes" id="UP001626550"/>
    </source>
</evidence>
<evidence type="ECO:0000256" key="4">
    <source>
        <dbReference type="SAM" id="Phobius"/>
    </source>
</evidence>
<feature type="compositionally biased region" description="Acidic residues" evidence="3">
    <location>
        <begin position="178"/>
        <end position="193"/>
    </location>
</feature>
<dbReference type="AlphaFoldDB" id="A0ABD2Q1C3"/>
<keyword evidence="2" id="KW-0106">Calcium</keyword>
<feature type="transmembrane region" description="Helical" evidence="4">
    <location>
        <begin position="120"/>
        <end position="153"/>
    </location>
</feature>
<keyword evidence="1" id="KW-0479">Metal-binding</keyword>
<evidence type="ECO:0000256" key="1">
    <source>
        <dbReference type="ARBA" id="ARBA00022723"/>
    </source>
</evidence>
<feature type="transmembrane region" description="Helical" evidence="4">
    <location>
        <begin position="236"/>
        <end position="256"/>
    </location>
</feature>
<organism evidence="5 6">
    <name type="scientific">Cichlidogyrus casuarinus</name>
    <dbReference type="NCBI Taxonomy" id="1844966"/>
    <lineage>
        <taxon>Eukaryota</taxon>
        <taxon>Metazoa</taxon>
        <taxon>Spiralia</taxon>
        <taxon>Lophotrochozoa</taxon>
        <taxon>Platyhelminthes</taxon>
        <taxon>Monogenea</taxon>
        <taxon>Monopisthocotylea</taxon>
        <taxon>Dactylogyridea</taxon>
        <taxon>Ancyrocephalidae</taxon>
        <taxon>Cichlidogyrus</taxon>
    </lineage>
</organism>
<dbReference type="PANTHER" id="PTHR45911">
    <property type="entry name" value="C2 DOMAIN-CONTAINING PROTEIN"/>
    <property type="match status" value="1"/>
</dbReference>
<evidence type="ECO:0000313" key="5">
    <source>
        <dbReference type="EMBL" id="KAL3313440.1"/>
    </source>
</evidence>
<dbReference type="EMBL" id="JBJKFK010001305">
    <property type="protein sequence ID" value="KAL3313440.1"/>
    <property type="molecule type" value="Genomic_DNA"/>
</dbReference>
<reference evidence="5 6" key="1">
    <citation type="submission" date="2024-11" db="EMBL/GenBank/DDBJ databases">
        <title>Adaptive evolution of stress response genes in parasites aligns with host niche diversity.</title>
        <authorList>
            <person name="Hahn C."/>
            <person name="Resl P."/>
        </authorList>
    </citation>
    <scope>NUCLEOTIDE SEQUENCE [LARGE SCALE GENOMIC DNA]</scope>
    <source>
        <strain evidence="5">EGGRZ-B1_66</strain>
        <tissue evidence="5">Body</tissue>
    </source>
</reference>
<dbReference type="GO" id="GO:0046872">
    <property type="term" value="F:metal ion binding"/>
    <property type="evidence" value="ECO:0007669"/>
    <property type="project" value="UniProtKB-KW"/>
</dbReference>
<gene>
    <name evidence="5" type="ORF">Ciccas_007960</name>
</gene>
<name>A0ABD2Q1C3_9PLAT</name>
<feature type="region of interest" description="Disordered" evidence="3">
    <location>
        <begin position="178"/>
        <end position="199"/>
    </location>
</feature>
<sequence length="269" mass="30956">MVYTANEPERKLMGQIMIPLLKIRNGKLITYHLKNDKFEIKSGNITLEMVFFYNNIRAAFKTLESTPEQDYLIPNKKFRLKNLENEHIADIKSNIKRLQVVIKQVGNVMQSIQVMRSWQVWWFSLFGMSFLIILVFIMEIHLLPFGLMLLLALNGLASKAVRKASNLVATNSKDVQDLDSDNENEYEYEEDDDTGKSSTMPVLRKISNILLKVQTSIEIAASFAERCQAPFSWVSYWLSTLAIILLGIISFALYLIPIRILLVLLSEFI</sequence>
<dbReference type="Proteomes" id="UP001626550">
    <property type="component" value="Unassembled WGS sequence"/>
</dbReference>
<dbReference type="PANTHER" id="PTHR45911:SF4">
    <property type="entry name" value="MULTIPLE C2 AND TRANSMEMBRANE DOMAIN-CONTAINING PROTEIN"/>
    <property type="match status" value="1"/>
</dbReference>
<accession>A0ABD2Q1C3</accession>
<keyword evidence="4" id="KW-1133">Transmembrane helix</keyword>
<keyword evidence="6" id="KW-1185">Reference proteome</keyword>
<evidence type="ECO:0000256" key="2">
    <source>
        <dbReference type="ARBA" id="ARBA00022837"/>
    </source>
</evidence>
<keyword evidence="4" id="KW-0812">Transmembrane</keyword>
<protein>
    <submittedName>
        <fullName evidence="5">Uncharacterized protein</fullName>
    </submittedName>
</protein>
<comment type="caution">
    <text evidence="5">The sequence shown here is derived from an EMBL/GenBank/DDBJ whole genome shotgun (WGS) entry which is preliminary data.</text>
</comment>
<evidence type="ECO:0000256" key="3">
    <source>
        <dbReference type="SAM" id="MobiDB-lite"/>
    </source>
</evidence>
<proteinExistence type="predicted"/>